<evidence type="ECO:0000256" key="1">
    <source>
        <dbReference type="ARBA" id="ARBA00004123"/>
    </source>
</evidence>
<keyword evidence="8" id="KW-1185">Reference proteome</keyword>
<dbReference type="PANTHER" id="PTHR16684:SF11">
    <property type="entry name" value="CENTROMERE PROTEIN C"/>
    <property type="match status" value="1"/>
</dbReference>
<dbReference type="EMBL" id="OZ022409">
    <property type="protein sequence ID" value="CAK9439942.1"/>
    <property type="molecule type" value="Genomic_DNA"/>
</dbReference>
<protein>
    <recommendedName>
        <fullName evidence="6">Mif2/CENP-C cupin domain-containing protein</fullName>
    </recommendedName>
</protein>
<dbReference type="InterPro" id="IPR025974">
    <property type="entry name" value="Mif2/CENP-C_cupin"/>
</dbReference>
<evidence type="ECO:0000256" key="4">
    <source>
        <dbReference type="ARBA" id="ARBA00023242"/>
    </source>
</evidence>
<sequence>MEDVDEFFSDGCYEEVLTAAERRMMGYDPPLNQPLGETELEPELDPELEAMGHPFYNEKFHPASPPPITRFDHNPDIAPEGEEELQPATSIPDYIDENEDDTGRSSFIDVARRINFDNDNDIDVDHGNSGDHRRESAMASTSKSPTLSSSNKQSPLRSPLPEQQKNQPRQDQDDDLEEYPDHDDYDDHQDQQGHQDYGEYDPGAFDDGSYAHDEAPLSEELPSALLKPRAASPSDSPEPQSSSRSDSPSFQAQVIDNPARAKRRRVPSDEEDYEEVEDSPSLFIGEEEPTTEEATASQFSEFDDPSSSQYTNSSSSQSSRTHNRNRRSQQSQSSSYITTTYDTESLPSPPPDGIRRSRRTRIKPLAYWRNERIVYSKPSQVEDDIADTTLGRDILDLPLRSIKEVVHVPDSIALARNYKPRTKNRGRKRQNTIAVPLSPRPSEDELENDITGAEWIKQDSELKLTVIENGEPVEQIVAYNQDGIEFPTDNAVDDDVGGDEDQLQGQGQARGTRFSISILFNEDNDFCSVAMLEIPAGEVKAPVTMTTCNYVFTVNRGVIQVSLNNQLFIATKGCVFRIPNGNEYGFRNVGNGAAVLFFIQVRIPEEIEVEGGGAIQDSFVENT</sequence>
<feature type="compositionally biased region" description="Low complexity" evidence="5">
    <location>
        <begin position="232"/>
        <end position="249"/>
    </location>
</feature>
<feature type="region of interest" description="Disordered" evidence="5">
    <location>
        <begin position="56"/>
        <end position="359"/>
    </location>
</feature>
<feature type="compositionally biased region" description="Low complexity" evidence="5">
    <location>
        <begin position="328"/>
        <end position="341"/>
    </location>
</feature>
<accession>A0ABP0ZNU7</accession>
<name>A0ABP0ZNU7_9ASCO</name>
<evidence type="ECO:0000259" key="6">
    <source>
        <dbReference type="Pfam" id="PF11699"/>
    </source>
</evidence>
<evidence type="ECO:0000313" key="8">
    <source>
        <dbReference type="Proteomes" id="UP001497383"/>
    </source>
</evidence>
<keyword evidence="3" id="KW-0238">DNA-binding</keyword>
<dbReference type="Gene3D" id="2.60.120.10">
    <property type="entry name" value="Jelly Rolls"/>
    <property type="match status" value="1"/>
</dbReference>
<feature type="compositionally biased region" description="Basic and acidic residues" evidence="5">
    <location>
        <begin position="188"/>
        <end position="197"/>
    </location>
</feature>
<feature type="compositionally biased region" description="Low complexity" evidence="5">
    <location>
        <begin position="306"/>
        <end position="320"/>
    </location>
</feature>
<dbReference type="InterPro" id="IPR014710">
    <property type="entry name" value="RmlC-like_jellyroll"/>
</dbReference>
<proteinExistence type="inferred from homology"/>
<feature type="compositionally biased region" description="Acidic residues" evidence="5">
    <location>
        <begin position="172"/>
        <end position="187"/>
    </location>
</feature>
<dbReference type="Proteomes" id="UP001497383">
    <property type="component" value="Chromosome 5"/>
</dbReference>
<evidence type="ECO:0000313" key="7">
    <source>
        <dbReference type="EMBL" id="CAK9439942.1"/>
    </source>
</evidence>
<keyword evidence="4" id="KW-0539">Nucleus</keyword>
<evidence type="ECO:0000256" key="2">
    <source>
        <dbReference type="ARBA" id="ARBA00010291"/>
    </source>
</evidence>
<dbReference type="RefSeq" id="XP_066830980.1">
    <property type="nucleotide sequence ID" value="XM_066974220.1"/>
</dbReference>
<feature type="compositionally biased region" description="Low complexity" evidence="5">
    <location>
        <begin position="140"/>
        <end position="155"/>
    </location>
</feature>
<feature type="compositionally biased region" description="Acidic residues" evidence="5">
    <location>
        <begin position="269"/>
        <end position="278"/>
    </location>
</feature>
<comment type="similarity">
    <text evidence="2">Belongs to the CENP-C/MIF2 family.</text>
</comment>
<dbReference type="InterPro" id="IPR028386">
    <property type="entry name" value="CENP-C/Mif2/cnp3"/>
</dbReference>
<gene>
    <name evidence="7" type="ORF">LODBEIA_P40420</name>
</gene>
<dbReference type="SUPFAM" id="SSF51182">
    <property type="entry name" value="RmlC-like cupins"/>
    <property type="match status" value="1"/>
</dbReference>
<dbReference type="InterPro" id="IPR011051">
    <property type="entry name" value="RmlC_Cupin_sf"/>
</dbReference>
<reference evidence="7 8" key="1">
    <citation type="submission" date="2024-03" db="EMBL/GenBank/DDBJ databases">
        <authorList>
            <person name="Brejova B."/>
        </authorList>
    </citation>
    <scope>NUCLEOTIDE SEQUENCE [LARGE SCALE GENOMIC DNA]</scope>
    <source>
        <strain evidence="7 8">CBS 14171</strain>
    </source>
</reference>
<dbReference type="PANTHER" id="PTHR16684">
    <property type="entry name" value="CENTROMERE PROTEIN C"/>
    <property type="match status" value="1"/>
</dbReference>
<feature type="compositionally biased region" description="Basic and acidic residues" evidence="5">
    <location>
        <begin position="123"/>
        <end position="136"/>
    </location>
</feature>
<dbReference type="GeneID" id="92209238"/>
<feature type="domain" description="Mif2/CENP-C cupin" evidence="6">
    <location>
        <begin position="514"/>
        <end position="600"/>
    </location>
</feature>
<comment type="subcellular location">
    <subcellularLocation>
        <location evidence="1">Nucleus</location>
    </subcellularLocation>
</comment>
<dbReference type="Pfam" id="PF11699">
    <property type="entry name" value="CENP-C_C"/>
    <property type="match status" value="1"/>
</dbReference>
<evidence type="ECO:0000256" key="5">
    <source>
        <dbReference type="SAM" id="MobiDB-lite"/>
    </source>
</evidence>
<evidence type="ECO:0000256" key="3">
    <source>
        <dbReference type="ARBA" id="ARBA00023125"/>
    </source>
</evidence>
<organism evidence="7 8">
    <name type="scientific">Lodderomyces beijingensis</name>
    <dbReference type="NCBI Taxonomy" id="1775926"/>
    <lineage>
        <taxon>Eukaryota</taxon>
        <taxon>Fungi</taxon>
        <taxon>Dikarya</taxon>
        <taxon>Ascomycota</taxon>
        <taxon>Saccharomycotina</taxon>
        <taxon>Pichiomycetes</taxon>
        <taxon>Debaryomycetaceae</taxon>
        <taxon>Candida/Lodderomyces clade</taxon>
        <taxon>Lodderomyces</taxon>
    </lineage>
</organism>